<evidence type="ECO:0000256" key="3">
    <source>
        <dbReference type="ARBA" id="ARBA00022771"/>
    </source>
</evidence>
<keyword evidence="9" id="KW-1185">Reference proteome</keyword>
<dbReference type="KEGG" id="ure:UREG_06338"/>
<feature type="region of interest" description="Disordered" evidence="6">
    <location>
        <begin position="106"/>
        <end position="152"/>
    </location>
</feature>
<evidence type="ECO:0000313" key="9">
    <source>
        <dbReference type="Proteomes" id="UP000002058"/>
    </source>
</evidence>
<dbReference type="STRING" id="336963.C4JXG5"/>
<evidence type="ECO:0000256" key="5">
    <source>
        <dbReference type="PROSITE-ProRule" id="PRU00192"/>
    </source>
</evidence>
<evidence type="ECO:0000256" key="6">
    <source>
        <dbReference type="SAM" id="MobiDB-lite"/>
    </source>
</evidence>
<evidence type="ECO:0000256" key="2">
    <source>
        <dbReference type="ARBA" id="ARBA00022723"/>
    </source>
</evidence>
<keyword evidence="4" id="KW-0862">Zinc</keyword>
<dbReference type="InterPro" id="IPR036028">
    <property type="entry name" value="SH3-like_dom_sf"/>
</dbReference>
<keyword evidence="1 5" id="KW-0728">SH3 domain</keyword>
<dbReference type="EMBL" id="CH476618">
    <property type="protein sequence ID" value="EEP81473.1"/>
    <property type="molecule type" value="Genomic_DNA"/>
</dbReference>
<evidence type="ECO:0000313" key="8">
    <source>
        <dbReference type="EMBL" id="EEP81473.1"/>
    </source>
</evidence>
<dbReference type="InterPro" id="IPR052256">
    <property type="entry name" value="E3_ubiquitin-ligase_CHFR"/>
</dbReference>
<dbReference type="PANTHER" id="PTHR16079">
    <property type="entry name" value="UBIQUITIN LIGASE PROTEIN CHFR"/>
    <property type="match status" value="1"/>
</dbReference>
<dbReference type="Gene3D" id="3.30.60.90">
    <property type="match status" value="1"/>
</dbReference>
<dbReference type="eggNOG" id="KOG0802">
    <property type="taxonomic scope" value="Eukaryota"/>
</dbReference>
<keyword evidence="2" id="KW-0479">Metal-binding</keyword>
<dbReference type="OMA" id="PSITRYH"/>
<evidence type="ECO:0000259" key="7">
    <source>
        <dbReference type="PROSITE" id="PS50002"/>
    </source>
</evidence>
<dbReference type="VEuPathDB" id="FungiDB:UREG_06338"/>
<dbReference type="HOGENOM" id="CLU_990803_0_0_1"/>
<dbReference type="Gene3D" id="2.30.30.40">
    <property type="entry name" value="SH3 Domains"/>
    <property type="match status" value="1"/>
</dbReference>
<dbReference type="InterPro" id="IPR001452">
    <property type="entry name" value="SH3_domain"/>
</dbReference>
<dbReference type="AlphaFoldDB" id="C4JXG5"/>
<dbReference type="SUPFAM" id="SSF57850">
    <property type="entry name" value="RING/U-box"/>
    <property type="match status" value="1"/>
</dbReference>
<dbReference type="GO" id="GO:0016567">
    <property type="term" value="P:protein ubiquitination"/>
    <property type="evidence" value="ECO:0007669"/>
    <property type="project" value="TreeGrafter"/>
</dbReference>
<dbReference type="RefSeq" id="XP_002583371.1">
    <property type="nucleotide sequence ID" value="XM_002583325.1"/>
</dbReference>
<organism evidence="8 9">
    <name type="scientific">Uncinocarpus reesii (strain UAMH 1704)</name>
    <dbReference type="NCBI Taxonomy" id="336963"/>
    <lineage>
        <taxon>Eukaryota</taxon>
        <taxon>Fungi</taxon>
        <taxon>Dikarya</taxon>
        <taxon>Ascomycota</taxon>
        <taxon>Pezizomycotina</taxon>
        <taxon>Eurotiomycetes</taxon>
        <taxon>Eurotiomycetidae</taxon>
        <taxon>Onygenales</taxon>
        <taxon>Onygenaceae</taxon>
        <taxon>Uncinocarpus</taxon>
    </lineage>
</organism>
<dbReference type="SMART" id="SM00326">
    <property type="entry name" value="SH3"/>
    <property type="match status" value="1"/>
</dbReference>
<dbReference type="PROSITE" id="PS50002">
    <property type="entry name" value="SH3"/>
    <property type="match status" value="1"/>
</dbReference>
<dbReference type="CDD" id="cd00174">
    <property type="entry name" value="SH3"/>
    <property type="match status" value="1"/>
</dbReference>
<accession>C4JXG5</accession>
<dbReference type="GO" id="GO:0004842">
    <property type="term" value="F:ubiquitin-protein transferase activity"/>
    <property type="evidence" value="ECO:0007669"/>
    <property type="project" value="TreeGrafter"/>
</dbReference>
<dbReference type="GO" id="GO:0008270">
    <property type="term" value="F:zinc ion binding"/>
    <property type="evidence" value="ECO:0007669"/>
    <property type="project" value="UniProtKB-KW"/>
</dbReference>
<keyword evidence="3" id="KW-0863">Zinc-finger</keyword>
<protein>
    <recommendedName>
        <fullName evidence="7">SH3 domain-containing protein</fullName>
    </recommendedName>
</protein>
<evidence type="ECO:0000256" key="1">
    <source>
        <dbReference type="ARBA" id="ARBA00022443"/>
    </source>
</evidence>
<sequence>MVDMKRYTVLSFSTKCNVCTYPIPPSITRYHCPTCNDGDYDICTNCYLRLCATGKVSRDNGRNGWRRCPQSHRMIIVGFEDYEGGQKRVVVQGLVGGLALKDDLDPASPNSRFDHSSPNSPLTRQDSDPWEWPEGSNPNNGPDTTGAAKGTRRKLNRARHNLGCISPDSTKAPLAPRFPPSGGIGLRLIAIWSYYPEPEETDEIMFPRGAEITEAENINDDWLWGCYAGQKGLFPGYYANVVEEVT</sequence>
<dbReference type="PANTHER" id="PTHR16079:SF4">
    <property type="entry name" value="E3 UBIQUITIN-PROTEIN LIGASE CHFR"/>
    <property type="match status" value="1"/>
</dbReference>
<feature type="domain" description="SH3" evidence="7">
    <location>
        <begin position="183"/>
        <end position="244"/>
    </location>
</feature>
<dbReference type="InParanoid" id="C4JXG5"/>
<name>C4JXG5_UNCRE</name>
<dbReference type="Proteomes" id="UP000002058">
    <property type="component" value="Unassembled WGS sequence"/>
</dbReference>
<reference evidence="9" key="1">
    <citation type="journal article" date="2009" name="Genome Res.">
        <title>Comparative genomic analyses of the human fungal pathogens Coccidioides and their relatives.</title>
        <authorList>
            <person name="Sharpton T.J."/>
            <person name="Stajich J.E."/>
            <person name="Rounsley S.D."/>
            <person name="Gardner M.J."/>
            <person name="Wortman J.R."/>
            <person name="Jordar V.S."/>
            <person name="Maiti R."/>
            <person name="Kodira C.D."/>
            <person name="Neafsey D.E."/>
            <person name="Zeng Q."/>
            <person name="Hung C.-Y."/>
            <person name="McMahan C."/>
            <person name="Muszewska A."/>
            <person name="Grynberg M."/>
            <person name="Mandel M.A."/>
            <person name="Kellner E.M."/>
            <person name="Barker B.M."/>
            <person name="Galgiani J.N."/>
            <person name="Orbach M.J."/>
            <person name="Kirkland T.N."/>
            <person name="Cole G.T."/>
            <person name="Henn M.R."/>
            <person name="Birren B.W."/>
            <person name="Taylor J.W."/>
        </authorList>
    </citation>
    <scope>NUCLEOTIDE SEQUENCE [LARGE SCALE GENOMIC DNA]</scope>
    <source>
        <strain evidence="9">UAMH 1704</strain>
    </source>
</reference>
<dbReference type="GO" id="GO:0006511">
    <property type="term" value="P:ubiquitin-dependent protein catabolic process"/>
    <property type="evidence" value="ECO:0007669"/>
    <property type="project" value="TreeGrafter"/>
</dbReference>
<dbReference type="GO" id="GO:0005634">
    <property type="term" value="C:nucleus"/>
    <property type="evidence" value="ECO:0007669"/>
    <property type="project" value="TreeGrafter"/>
</dbReference>
<dbReference type="OrthoDB" id="1305878at2759"/>
<dbReference type="SUPFAM" id="SSF50044">
    <property type="entry name" value="SH3-domain"/>
    <property type="match status" value="1"/>
</dbReference>
<dbReference type="InterPro" id="IPR043145">
    <property type="entry name" value="Znf_ZZ_sf"/>
</dbReference>
<gene>
    <name evidence="8" type="ORF">UREG_06338</name>
</gene>
<evidence type="ECO:0000256" key="4">
    <source>
        <dbReference type="ARBA" id="ARBA00022833"/>
    </source>
</evidence>
<dbReference type="GeneID" id="8442206"/>
<feature type="compositionally biased region" description="Polar residues" evidence="6">
    <location>
        <begin position="108"/>
        <end position="124"/>
    </location>
</feature>
<proteinExistence type="predicted"/>